<dbReference type="Proteomes" id="UP000632063">
    <property type="component" value="Unassembled WGS sequence"/>
</dbReference>
<dbReference type="RefSeq" id="WP_192149377.1">
    <property type="nucleotide sequence ID" value="NZ_JACYXI010000012.1"/>
</dbReference>
<gene>
    <name evidence="4" type="ORF">IG616_17020</name>
</gene>
<proteinExistence type="predicted"/>
<comment type="caution">
    <text evidence="4">The sequence shown here is derived from an EMBL/GenBank/DDBJ whole genome shotgun (WGS) entry which is preliminary data.</text>
</comment>
<sequence>MNALGKTTVVRTGLFAKAAAGLVCATMFAATPVLADSLSLNAGSSNETGIAAGAAPAAGAAIEAQTGTQVQTRMDAATPSAPPKAPAVSGNALTQAPSSGAQATGQIQTDGQTSAQTSTKTSGQTSAVTANPEELVGLPVLTLDGTSVGEVTAVQTQSNGQLSAVETKIGGILGFGAKKVVLPASEINIDADAVIVAMTDTQLKTMTE</sequence>
<feature type="compositionally biased region" description="Polar residues" evidence="1">
    <location>
        <begin position="91"/>
        <end position="128"/>
    </location>
</feature>
<protein>
    <submittedName>
        <fullName evidence="4">PRC-barrel domain-containing protein</fullName>
    </submittedName>
</protein>
<evidence type="ECO:0000256" key="1">
    <source>
        <dbReference type="SAM" id="MobiDB-lite"/>
    </source>
</evidence>
<evidence type="ECO:0000313" key="4">
    <source>
        <dbReference type="EMBL" id="MBD8893248.1"/>
    </source>
</evidence>
<organism evidence="4 5">
    <name type="scientific">Roseibium litorale</name>
    <dbReference type="NCBI Taxonomy" id="2803841"/>
    <lineage>
        <taxon>Bacteria</taxon>
        <taxon>Pseudomonadati</taxon>
        <taxon>Pseudomonadota</taxon>
        <taxon>Alphaproteobacteria</taxon>
        <taxon>Hyphomicrobiales</taxon>
        <taxon>Stappiaceae</taxon>
        <taxon>Roseibium</taxon>
    </lineage>
</organism>
<dbReference type="InterPro" id="IPR011033">
    <property type="entry name" value="PRC_barrel-like_sf"/>
</dbReference>
<keyword evidence="5" id="KW-1185">Reference proteome</keyword>
<evidence type="ECO:0000256" key="2">
    <source>
        <dbReference type="SAM" id="SignalP"/>
    </source>
</evidence>
<accession>A0ABR9CRE6</accession>
<feature type="signal peptide" evidence="2">
    <location>
        <begin position="1"/>
        <end position="35"/>
    </location>
</feature>
<dbReference type="Pfam" id="PF05239">
    <property type="entry name" value="PRC"/>
    <property type="match status" value="1"/>
</dbReference>
<feature type="chain" id="PRO_5047526595" evidence="2">
    <location>
        <begin position="36"/>
        <end position="208"/>
    </location>
</feature>
<dbReference type="Gene3D" id="2.30.30.240">
    <property type="entry name" value="PRC-barrel domain"/>
    <property type="match status" value="1"/>
</dbReference>
<reference evidence="5" key="1">
    <citation type="submission" date="2020-09" db="EMBL/GenBank/DDBJ databases">
        <title>The genome sequence of strain Labrenzia suaedae 4C16A.</title>
        <authorList>
            <person name="Liu Y."/>
        </authorList>
    </citation>
    <scope>NUCLEOTIDE SEQUENCE [LARGE SCALE GENOMIC DNA]</scope>
    <source>
        <strain evidence="5">4C16A</strain>
    </source>
</reference>
<name>A0ABR9CRE6_9HYPH</name>
<feature type="region of interest" description="Disordered" evidence="1">
    <location>
        <begin position="71"/>
        <end position="128"/>
    </location>
</feature>
<evidence type="ECO:0000259" key="3">
    <source>
        <dbReference type="Pfam" id="PF05239"/>
    </source>
</evidence>
<evidence type="ECO:0000313" key="5">
    <source>
        <dbReference type="Proteomes" id="UP000632063"/>
    </source>
</evidence>
<keyword evidence="2" id="KW-0732">Signal</keyword>
<feature type="domain" description="PRC-barrel" evidence="3">
    <location>
        <begin position="134"/>
        <end position="197"/>
    </location>
</feature>
<dbReference type="EMBL" id="JACYXI010000012">
    <property type="protein sequence ID" value="MBD8893248.1"/>
    <property type="molecule type" value="Genomic_DNA"/>
</dbReference>
<dbReference type="SUPFAM" id="SSF50346">
    <property type="entry name" value="PRC-barrel domain"/>
    <property type="match status" value="1"/>
</dbReference>
<reference evidence="4 5" key="2">
    <citation type="journal article" date="2021" name="Int. J. Syst. Evol. Microbiol.">
        <title>Roseibium litorale sp. nov., isolated from a tidal flat sediment and proposal for the reclassification of Labrenzia polysiphoniae as Roseibium polysiphoniae comb. nov.</title>
        <authorList>
            <person name="Liu Y."/>
            <person name="Pei T."/>
            <person name="Du J."/>
            <person name="Chao M."/>
            <person name="Deng M.R."/>
            <person name="Zhu H."/>
        </authorList>
    </citation>
    <scope>NUCLEOTIDE SEQUENCE [LARGE SCALE GENOMIC DNA]</scope>
    <source>
        <strain evidence="4 5">4C16A</strain>
    </source>
</reference>
<dbReference type="InterPro" id="IPR027275">
    <property type="entry name" value="PRC-brl_dom"/>
</dbReference>